<sequence length="374" mass="39280">MTNVLIAADSFKGSATSLEVGEYLEKGIKKADPNIEVHKYGVADGGEGTVSSVVNTLNGKFIKSTVTGPLGEEVNATWGLLDNKTAVIEVAESSGITLINNRLDPLKTTTYGVGELIKLALDVGVKKIYVGLGGSATNDGGAGMAQALGARFLDKSNDELPFGGGNLDKLVKVDLSKLDSRLNNVEIIALSDVKNPLTGRNGASAIFGPQKGATQDQVTQLDKNLENLAEKTYKAIGKDFSTRYGAGAAGGVGFGLMAFCDSKIESGIDSIMNLIHLDQEMKQADLVITGEGQIDGQSLMGKVPIGVAKLAKKFNLPVIVVAGSIGEDIEKVYESGVDLVLSSTNKPMSLSEAMKETPKLLEKAGYMAYKAFIL</sequence>
<dbReference type="STRING" id="1423811.FC72_GL000482"/>
<evidence type="ECO:0000256" key="1">
    <source>
        <dbReference type="ARBA" id="ARBA00006284"/>
    </source>
</evidence>
<dbReference type="InterPro" id="IPR018193">
    <property type="entry name" value="Glyc_kinase_flavodox-like_fold"/>
</dbReference>
<dbReference type="InterPro" id="IPR036129">
    <property type="entry name" value="Glycerate_kinase_sf"/>
</dbReference>
<dbReference type="OrthoDB" id="9774290at2"/>
<proteinExistence type="inferred from homology"/>
<dbReference type="PANTHER" id="PTHR21599:SF0">
    <property type="entry name" value="GLYCERATE KINASE"/>
    <property type="match status" value="1"/>
</dbReference>
<organism evidence="5 6">
    <name type="scientific">Companilactobacillus tucceti DSM 20183</name>
    <dbReference type="NCBI Taxonomy" id="1423811"/>
    <lineage>
        <taxon>Bacteria</taxon>
        <taxon>Bacillati</taxon>
        <taxon>Bacillota</taxon>
        <taxon>Bacilli</taxon>
        <taxon>Lactobacillales</taxon>
        <taxon>Lactobacillaceae</taxon>
        <taxon>Companilactobacillus</taxon>
    </lineage>
</organism>
<comment type="similarity">
    <text evidence="1 4">Belongs to the glycerate kinase type-1 family.</text>
</comment>
<dbReference type="InterPro" id="IPR018197">
    <property type="entry name" value="Glycerate_kinase_RE-like"/>
</dbReference>
<dbReference type="GO" id="GO:0008887">
    <property type="term" value="F:glycerate kinase activity"/>
    <property type="evidence" value="ECO:0007669"/>
    <property type="project" value="UniProtKB-UniRule"/>
</dbReference>
<dbReference type="PATRIC" id="fig|1423811.3.peg.484"/>
<dbReference type="Proteomes" id="UP000050929">
    <property type="component" value="Unassembled WGS sequence"/>
</dbReference>
<accession>A0A0R1IYE4</accession>
<dbReference type="InterPro" id="IPR004381">
    <property type="entry name" value="Glycerate_kinase"/>
</dbReference>
<evidence type="ECO:0000256" key="4">
    <source>
        <dbReference type="PIRNR" id="PIRNR006078"/>
    </source>
</evidence>
<evidence type="ECO:0000313" key="5">
    <source>
        <dbReference type="EMBL" id="KRK64317.1"/>
    </source>
</evidence>
<dbReference type="GO" id="GO:0031388">
    <property type="term" value="P:organic acid phosphorylation"/>
    <property type="evidence" value="ECO:0007669"/>
    <property type="project" value="UniProtKB-UniRule"/>
</dbReference>
<gene>
    <name evidence="5" type="ORF">FC72_GL000482</name>
</gene>
<dbReference type="NCBIfam" id="TIGR00045">
    <property type="entry name" value="glycerate kinase"/>
    <property type="match status" value="1"/>
</dbReference>
<dbReference type="AlphaFoldDB" id="A0A0R1IYE4"/>
<name>A0A0R1IYE4_9LACO</name>
<dbReference type="SUPFAM" id="SSF110738">
    <property type="entry name" value="Glycerate kinase I"/>
    <property type="match status" value="1"/>
</dbReference>
<dbReference type="PIRSF" id="PIRSF006078">
    <property type="entry name" value="GlxK"/>
    <property type="match status" value="1"/>
</dbReference>
<dbReference type="EMBL" id="AZDG01000013">
    <property type="protein sequence ID" value="KRK64317.1"/>
    <property type="molecule type" value="Genomic_DNA"/>
</dbReference>
<keyword evidence="2 4" id="KW-0808">Transferase</keyword>
<dbReference type="Gene3D" id="3.40.50.10350">
    <property type="entry name" value="Glycerate kinase, domain 1"/>
    <property type="match status" value="1"/>
</dbReference>
<reference evidence="5 6" key="1">
    <citation type="journal article" date="2015" name="Genome Announc.">
        <title>Expanding the biotechnology potential of lactobacilli through comparative genomics of 213 strains and associated genera.</title>
        <authorList>
            <person name="Sun Z."/>
            <person name="Harris H.M."/>
            <person name="McCann A."/>
            <person name="Guo C."/>
            <person name="Argimon S."/>
            <person name="Zhang W."/>
            <person name="Yang X."/>
            <person name="Jeffery I.B."/>
            <person name="Cooney J.C."/>
            <person name="Kagawa T.F."/>
            <person name="Liu W."/>
            <person name="Song Y."/>
            <person name="Salvetti E."/>
            <person name="Wrobel A."/>
            <person name="Rasinkangas P."/>
            <person name="Parkhill J."/>
            <person name="Rea M.C."/>
            <person name="O'Sullivan O."/>
            <person name="Ritari J."/>
            <person name="Douillard F.P."/>
            <person name="Paul Ross R."/>
            <person name="Yang R."/>
            <person name="Briner A.E."/>
            <person name="Felis G.E."/>
            <person name="de Vos W.M."/>
            <person name="Barrangou R."/>
            <person name="Klaenhammer T.R."/>
            <person name="Caufield P.W."/>
            <person name="Cui Y."/>
            <person name="Zhang H."/>
            <person name="O'Toole P.W."/>
        </authorList>
    </citation>
    <scope>NUCLEOTIDE SEQUENCE [LARGE SCALE GENOMIC DNA]</scope>
    <source>
        <strain evidence="5 6">DSM 20183</strain>
    </source>
</reference>
<dbReference type="Gene3D" id="3.90.1510.10">
    <property type="entry name" value="Glycerate kinase, domain 2"/>
    <property type="match status" value="1"/>
</dbReference>
<dbReference type="RefSeq" id="WP_057766026.1">
    <property type="nucleotide sequence ID" value="NZ_AZDG01000013.1"/>
</dbReference>
<protein>
    <submittedName>
        <fullName evidence="5">Glycerate kinase</fullName>
    </submittedName>
</protein>
<evidence type="ECO:0000256" key="2">
    <source>
        <dbReference type="ARBA" id="ARBA00022679"/>
    </source>
</evidence>
<dbReference type="Pfam" id="PF02595">
    <property type="entry name" value="Gly_kinase"/>
    <property type="match status" value="1"/>
</dbReference>
<dbReference type="PANTHER" id="PTHR21599">
    <property type="entry name" value="GLYCERATE KINASE"/>
    <property type="match status" value="1"/>
</dbReference>
<keyword evidence="6" id="KW-1185">Reference proteome</keyword>
<comment type="caution">
    <text evidence="5">The sequence shown here is derived from an EMBL/GenBank/DDBJ whole genome shotgun (WGS) entry which is preliminary data.</text>
</comment>
<evidence type="ECO:0000313" key="6">
    <source>
        <dbReference type="Proteomes" id="UP000050929"/>
    </source>
</evidence>
<evidence type="ECO:0000256" key="3">
    <source>
        <dbReference type="ARBA" id="ARBA00022777"/>
    </source>
</evidence>
<keyword evidence="3 4" id="KW-0418">Kinase</keyword>